<name>L8ICV6_9CETA</name>
<dbReference type="EMBL" id="JH881635">
    <property type="protein sequence ID" value="ELR53027.1"/>
    <property type="molecule type" value="Genomic_DNA"/>
</dbReference>
<sequence length="34" mass="4003">LNGGPQKMYPRLNPRTSNCDLIWKKVFVDTIKLR</sequence>
<dbReference type="Proteomes" id="UP000011080">
    <property type="component" value="Unassembled WGS sequence"/>
</dbReference>
<dbReference type="AlphaFoldDB" id="L8ICV6"/>
<gene>
    <name evidence="1" type="ORF">M91_20170</name>
</gene>
<accession>L8ICV6</accession>
<protein>
    <submittedName>
        <fullName evidence="1">Uncharacterized protein</fullName>
    </submittedName>
</protein>
<reference evidence="1 2" key="1">
    <citation type="journal article" date="2012" name="Nat. Genet.">
        <title>The yak genome and adaptation to life at high altitude.</title>
        <authorList>
            <person name="Qiu Q."/>
            <person name="Zhang G."/>
            <person name="Ma T."/>
            <person name="Qian W."/>
            <person name="Wang J."/>
            <person name="Ye Z."/>
            <person name="Cao C."/>
            <person name="Hu Q."/>
            <person name="Kim J."/>
            <person name="Larkin D.M."/>
            <person name="Auvil L."/>
            <person name="Capitanu B."/>
            <person name="Ma J."/>
            <person name="Lewin H.A."/>
            <person name="Qian X."/>
            <person name="Lang Y."/>
            <person name="Zhou R."/>
            <person name="Wang L."/>
            <person name="Wang K."/>
            <person name="Xia J."/>
            <person name="Liao S."/>
            <person name="Pan S."/>
            <person name="Lu X."/>
            <person name="Hou H."/>
            <person name="Wang Y."/>
            <person name="Zang X."/>
            <person name="Yin Y."/>
            <person name="Ma H."/>
            <person name="Zhang J."/>
            <person name="Wang Z."/>
            <person name="Zhang Y."/>
            <person name="Zhang D."/>
            <person name="Yonezawa T."/>
            <person name="Hasegawa M."/>
            <person name="Zhong Y."/>
            <person name="Liu W."/>
            <person name="Zhang Y."/>
            <person name="Huang Z."/>
            <person name="Zhang S."/>
            <person name="Long R."/>
            <person name="Yang H."/>
            <person name="Wang J."/>
            <person name="Lenstra J.A."/>
            <person name="Cooper D.N."/>
            <person name="Wu Y."/>
            <person name="Wang J."/>
            <person name="Shi P."/>
            <person name="Wang J."/>
            <person name="Liu J."/>
        </authorList>
    </citation>
    <scope>NUCLEOTIDE SEQUENCE [LARGE SCALE GENOMIC DNA]</scope>
    <source>
        <strain evidence="2">yakQH1</strain>
    </source>
</reference>
<feature type="non-terminal residue" evidence="1">
    <location>
        <position position="1"/>
    </location>
</feature>
<proteinExistence type="predicted"/>
<feature type="non-terminal residue" evidence="1">
    <location>
        <position position="34"/>
    </location>
</feature>
<evidence type="ECO:0000313" key="1">
    <source>
        <dbReference type="EMBL" id="ELR53027.1"/>
    </source>
</evidence>
<organism evidence="1 2">
    <name type="scientific">Bos mutus</name>
    <name type="common">wild yak</name>
    <dbReference type="NCBI Taxonomy" id="72004"/>
    <lineage>
        <taxon>Eukaryota</taxon>
        <taxon>Metazoa</taxon>
        <taxon>Chordata</taxon>
        <taxon>Craniata</taxon>
        <taxon>Vertebrata</taxon>
        <taxon>Euteleostomi</taxon>
        <taxon>Mammalia</taxon>
        <taxon>Eutheria</taxon>
        <taxon>Laurasiatheria</taxon>
        <taxon>Artiodactyla</taxon>
        <taxon>Ruminantia</taxon>
        <taxon>Pecora</taxon>
        <taxon>Bovidae</taxon>
        <taxon>Bovinae</taxon>
        <taxon>Bos</taxon>
    </lineage>
</organism>
<evidence type="ECO:0000313" key="2">
    <source>
        <dbReference type="Proteomes" id="UP000011080"/>
    </source>
</evidence>